<name>A0A382MM30_9ZZZZ</name>
<dbReference type="AlphaFoldDB" id="A0A382MM30"/>
<protein>
    <recommendedName>
        <fullName evidence="2">DUF4396 domain-containing protein</fullName>
    </recommendedName>
</protein>
<keyword evidence="1" id="KW-0812">Transmembrane</keyword>
<sequence length="135" mass="14126">TSAHATAHCLVGCSIGEVLGLLIGVSLGLGVFWTIALAVLLAFVVGISLAVTPIIKDRGASLIEALKIIWIGEVISIAVMEFAMNAVDLSVGGVDVPTIWTSTFWIGISLAIPSGYILAWPVNHVLLAKHLKSCH</sequence>
<dbReference type="InterPro" id="IPR025509">
    <property type="entry name" value="DUF4396"/>
</dbReference>
<feature type="transmembrane region" description="Helical" evidence="1">
    <location>
        <begin position="99"/>
        <end position="122"/>
    </location>
</feature>
<feature type="transmembrane region" description="Helical" evidence="1">
    <location>
        <begin position="67"/>
        <end position="87"/>
    </location>
</feature>
<accession>A0A382MM30</accession>
<gene>
    <name evidence="3" type="ORF">METZ01_LOCUS302897</name>
</gene>
<evidence type="ECO:0000313" key="3">
    <source>
        <dbReference type="EMBL" id="SVC50043.1"/>
    </source>
</evidence>
<organism evidence="3">
    <name type="scientific">marine metagenome</name>
    <dbReference type="NCBI Taxonomy" id="408172"/>
    <lineage>
        <taxon>unclassified sequences</taxon>
        <taxon>metagenomes</taxon>
        <taxon>ecological metagenomes</taxon>
    </lineage>
</organism>
<evidence type="ECO:0000256" key="1">
    <source>
        <dbReference type="SAM" id="Phobius"/>
    </source>
</evidence>
<reference evidence="3" key="1">
    <citation type="submission" date="2018-05" db="EMBL/GenBank/DDBJ databases">
        <authorList>
            <person name="Lanie J.A."/>
            <person name="Ng W.-L."/>
            <person name="Kazmierczak K.M."/>
            <person name="Andrzejewski T.M."/>
            <person name="Davidsen T.M."/>
            <person name="Wayne K.J."/>
            <person name="Tettelin H."/>
            <person name="Glass J.I."/>
            <person name="Rusch D."/>
            <person name="Podicherti R."/>
            <person name="Tsui H.-C.T."/>
            <person name="Winkler M.E."/>
        </authorList>
    </citation>
    <scope>NUCLEOTIDE SEQUENCE</scope>
</reference>
<keyword evidence="1" id="KW-1133">Transmembrane helix</keyword>
<feature type="domain" description="DUF4396" evidence="2">
    <location>
        <begin position="3"/>
        <end position="132"/>
    </location>
</feature>
<proteinExistence type="predicted"/>
<feature type="non-terminal residue" evidence="3">
    <location>
        <position position="1"/>
    </location>
</feature>
<keyword evidence="1" id="KW-0472">Membrane</keyword>
<feature type="transmembrane region" description="Helical" evidence="1">
    <location>
        <begin position="31"/>
        <end position="55"/>
    </location>
</feature>
<dbReference type="EMBL" id="UINC01094640">
    <property type="protein sequence ID" value="SVC50043.1"/>
    <property type="molecule type" value="Genomic_DNA"/>
</dbReference>
<evidence type="ECO:0000259" key="2">
    <source>
        <dbReference type="Pfam" id="PF14342"/>
    </source>
</evidence>
<dbReference type="Pfam" id="PF14342">
    <property type="entry name" value="DUF4396"/>
    <property type="match status" value="1"/>
</dbReference>